<evidence type="ECO:0000256" key="2">
    <source>
        <dbReference type="ARBA" id="ARBA00022845"/>
    </source>
</evidence>
<accession>A0A4S8K4R6</accession>
<evidence type="ECO:0000256" key="4">
    <source>
        <dbReference type="PROSITE-ProRule" id="PRU00317"/>
    </source>
</evidence>
<dbReference type="InterPro" id="IPR011989">
    <property type="entry name" value="ARM-like"/>
</dbReference>
<name>A0A4S8K4R6_MUSBA</name>
<protein>
    <recommendedName>
        <fullName evidence="5">PUM-HD domain-containing protein</fullName>
    </recommendedName>
</protein>
<dbReference type="SUPFAM" id="SSF48371">
    <property type="entry name" value="ARM repeat"/>
    <property type="match status" value="1"/>
</dbReference>
<keyword evidence="2" id="KW-0810">Translation regulation</keyword>
<dbReference type="InterPro" id="IPR001313">
    <property type="entry name" value="Pumilio_RNA-bd_rpt"/>
</dbReference>
<dbReference type="SMART" id="SM00025">
    <property type="entry name" value="Pumilio"/>
    <property type="match status" value="8"/>
</dbReference>
<dbReference type="GO" id="GO:0005737">
    <property type="term" value="C:cytoplasm"/>
    <property type="evidence" value="ECO:0007669"/>
    <property type="project" value="TreeGrafter"/>
</dbReference>
<feature type="repeat" description="Pumilio" evidence="4">
    <location>
        <begin position="612"/>
        <end position="648"/>
    </location>
</feature>
<dbReference type="InterPro" id="IPR033133">
    <property type="entry name" value="PUM-HD"/>
</dbReference>
<dbReference type="Pfam" id="PF00806">
    <property type="entry name" value="PUF"/>
    <property type="match status" value="8"/>
</dbReference>
<dbReference type="InterPro" id="IPR016024">
    <property type="entry name" value="ARM-type_fold"/>
</dbReference>
<comment type="function">
    <text evidence="3">Sequence-specific RNA-binding protein that regulates translation and mRNA stability by binding the 3'-UTR of target mRNAs.</text>
</comment>
<dbReference type="PANTHER" id="PTHR12537:SF13">
    <property type="entry name" value="PUMILIO HOMOLOGY DOMAIN FAMILY MEMBER 4"/>
    <property type="match status" value="1"/>
</dbReference>
<dbReference type="AlphaFoldDB" id="A0A4S8K4R6"/>
<organism evidence="6 7">
    <name type="scientific">Musa balbisiana</name>
    <name type="common">Banana</name>
    <dbReference type="NCBI Taxonomy" id="52838"/>
    <lineage>
        <taxon>Eukaryota</taxon>
        <taxon>Viridiplantae</taxon>
        <taxon>Streptophyta</taxon>
        <taxon>Embryophyta</taxon>
        <taxon>Tracheophyta</taxon>
        <taxon>Spermatophyta</taxon>
        <taxon>Magnoliopsida</taxon>
        <taxon>Liliopsida</taxon>
        <taxon>Zingiberales</taxon>
        <taxon>Musaceae</taxon>
        <taxon>Musa</taxon>
    </lineage>
</organism>
<dbReference type="Proteomes" id="UP000317650">
    <property type="component" value="Chromosome 8"/>
</dbReference>
<feature type="repeat" description="Pumilio" evidence="4">
    <location>
        <begin position="504"/>
        <end position="539"/>
    </location>
</feature>
<reference evidence="6 7" key="1">
    <citation type="journal article" date="2019" name="Nat. Plants">
        <title>Genome sequencing of Musa balbisiana reveals subgenome evolution and function divergence in polyploid bananas.</title>
        <authorList>
            <person name="Yao X."/>
        </authorList>
    </citation>
    <scope>NUCLEOTIDE SEQUENCE [LARGE SCALE GENOMIC DNA]</scope>
    <source>
        <strain evidence="7">cv. DH-PKW</strain>
        <tissue evidence="6">Leaves</tissue>
    </source>
</reference>
<evidence type="ECO:0000259" key="5">
    <source>
        <dbReference type="PROSITE" id="PS50303"/>
    </source>
</evidence>
<evidence type="ECO:0000256" key="3">
    <source>
        <dbReference type="ARBA" id="ARBA00058490"/>
    </source>
</evidence>
<dbReference type="PROSITE" id="PS50303">
    <property type="entry name" value="PUM_HD"/>
    <property type="match status" value="1"/>
</dbReference>
<feature type="repeat" description="Pumilio" evidence="4">
    <location>
        <begin position="576"/>
        <end position="611"/>
    </location>
</feature>
<dbReference type="InterPro" id="IPR033712">
    <property type="entry name" value="Pumilio_RNA-bd"/>
</dbReference>
<comment type="caution">
    <text evidence="6">The sequence shown here is derived from an EMBL/GenBank/DDBJ whole genome shotgun (WGS) entry which is preliminary data.</text>
</comment>
<feature type="repeat" description="Pumilio" evidence="4">
    <location>
        <begin position="540"/>
        <end position="575"/>
    </location>
</feature>
<evidence type="ECO:0000313" key="7">
    <source>
        <dbReference type="Proteomes" id="UP000317650"/>
    </source>
</evidence>
<feature type="domain" description="PUM-HD" evidence="5">
    <location>
        <begin position="367"/>
        <end position="711"/>
    </location>
</feature>
<dbReference type="FunFam" id="1.25.10.10:FF:000237">
    <property type="entry name" value="Pumilio homolog 9"/>
    <property type="match status" value="1"/>
</dbReference>
<dbReference type="GO" id="GO:0003729">
    <property type="term" value="F:mRNA binding"/>
    <property type="evidence" value="ECO:0007669"/>
    <property type="project" value="TreeGrafter"/>
</dbReference>
<dbReference type="PROSITE" id="PS50302">
    <property type="entry name" value="PUM"/>
    <property type="match status" value="5"/>
</dbReference>
<evidence type="ECO:0000256" key="1">
    <source>
        <dbReference type="ARBA" id="ARBA00022737"/>
    </source>
</evidence>
<keyword evidence="1" id="KW-0677">Repeat</keyword>
<evidence type="ECO:0000313" key="6">
    <source>
        <dbReference type="EMBL" id="THU69814.1"/>
    </source>
</evidence>
<dbReference type="STRING" id="52838.A0A4S8K4R6"/>
<dbReference type="Gene3D" id="1.25.10.10">
    <property type="entry name" value="Leucine-rich Repeat Variant"/>
    <property type="match status" value="1"/>
</dbReference>
<dbReference type="CDD" id="cd07920">
    <property type="entry name" value="Pumilio"/>
    <property type="match status" value="1"/>
</dbReference>
<sequence>MLEEAEEGGKEAMRMGKQEEREMEMLLNEIPRATSPRLYHQHPCRRRHHRLFHSDACGGDGDMHATHGLYLAGLDELSSPFHGLRDIHGYGCLWGGSPACLPPLPPPPSEGSSSSSGSGLLSGRLSRVVDEVVRQRTPTDAQDRMFLEFGLLDKLNNVHLGVDPKLPIGHRPMSASMEENISTNPSLFQNDYGDDVPMESFVKRGYGACCHSLLPNSLMFNVDKKPYLSQLQQHCPVDADLVDPYFENFPYGASELVAGGTLGRNSHYKGNFGGGFASPINRPYPFSDVYFSSEKIRVDSNWDASKLHHSFQVLNRPMKSPPVNVGPQSVRLPRNMEAFGSDDSLVIQGKGLHYVRNQWTDNLKGTKRSQFDGQLHAQSMLLTLPLKYDNLMGVKGCTYYIAKDQHGCRSLQRKLDEGKHQIDMIFNGVIDHAVELMVDPFGNYLMQKLLEVCSEEQLLQILLLLKEDPADLVNISLNIHGTRAVQKLIGSLKTRQQIALVISAIKPGFLDLIKDLNGSHVLQRCLESFKVEDNKFIFNAAAKHCVDIATHRHGCCVLQKCIAYSTGEDQAKLVSEISANGYELALDPFGNYVVQYILDLKNPLATANLVSQFEGKYVQLSVQKFSSNVVEKCLKSFGEDDRATIIIELLSVSHFDQLLQDPYANYVIRSAIENSKGSLYTALQKASLPHEAALRTNPYCKRIFSRLRMKK</sequence>
<dbReference type="EMBL" id="PYDT01000002">
    <property type="protein sequence ID" value="THU69814.1"/>
    <property type="molecule type" value="Genomic_DNA"/>
</dbReference>
<dbReference type="PANTHER" id="PTHR12537">
    <property type="entry name" value="RNA BINDING PROTEIN PUMILIO-RELATED"/>
    <property type="match status" value="1"/>
</dbReference>
<proteinExistence type="predicted"/>
<dbReference type="GO" id="GO:0006417">
    <property type="term" value="P:regulation of translation"/>
    <property type="evidence" value="ECO:0007669"/>
    <property type="project" value="UniProtKB-KW"/>
</dbReference>
<gene>
    <name evidence="6" type="ORF">C4D60_Mb08t18380</name>
</gene>
<keyword evidence="7" id="KW-1185">Reference proteome</keyword>
<feature type="repeat" description="Pumilio" evidence="4">
    <location>
        <begin position="428"/>
        <end position="464"/>
    </location>
</feature>